<organism evidence="10 11">
    <name type="scientific">Actinomortierella ambigua</name>
    <dbReference type="NCBI Taxonomy" id="1343610"/>
    <lineage>
        <taxon>Eukaryota</taxon>
        <taxon>Fungi</taxon>
        <taxon>Fungi incertae sedis</taxon>
        <taxon>Mucoromycota</taxon>
        <taxon>Mortierellomycotina</taxon>
        <taxon>Mortierellomycetes</taxon>
        <taxon>Mortierellales</taxon>
        <taxon>Mortierellaceae</taxon>
        <taxon>Actinomortierella</taxon>
    </lineage>
</organism>
<proteinExistence type="inferred from homology"/>
<evidence type="ECO:0000313" key="10">
    <source>
        <dbReference type="EMBL" id="KAG0262805.1"/>
    </source>
</evidence>
<evidence type="ECO:0000313" key="11">
    <source>
        <dbReference type="Proteomes" id="UP000807716"/>
    </source>
</evidence>
<keyword evidence="3" id="KW-0813">Transport</keyword>
<keyword evidence="6 9" id="KW-1133">Transmembrane helix</keyword>
<accession>A0A9P6U7C9</accession>
<feature type="region of interest" description="Disordered" evidence="8">
    <location>
        <begin position="696"/>
        <end position="729"/>
    </location>
</feature>
<feature type="transmembrane region" description="Helical" evidence="9">
    <location>
        <begin position="566"/>
        <end position="588"/>
    </location>
</feature>
<feature type="transmembrane region" description="Helical" evidence="9">
    <location>
        <begin position="333"/>
        <end position="361"/>
    </location>
</feature>
<feature type="region of interest" description="Disordered" evidence="8">
    <location>
        <begin position="427"/>
        <end position="486"/>
    </location>
</feature>
<feature type="transmembrane region" description="Helical" evidence="9">
    <location>
        <begin position="608"/>
        <end position="635"/>
    </location>
</feature>
<evidence type="ECO:0000256" key="5">
    <source>
        <dbReference type="ARBA" id="ARBA00022692"/>
    </source>
</evidence>
<evidence type="ECO:0008006" key="12">
    <source>
        <dbReference type="Google" id="ProtNLM"/>
    </source>
</evidence>
<dbReference type="EMBL" id="JAAAJB010000177">
    <property type="protein sequence ID" value="KAG0262805.1"/>
    <property type="molecule type" value="Genomic_DNA"/>
</dbReference>
<evidence type="ECO:0000256" key="6">
    <source>
        <dbReference type="ARBA" id="ARBA00022989"/>
    </source>
</evidence>
<keyword evidence="11" id="KW-1185">Reference proteome</keyword>
<feature type="transmembrane region" description="Helical" evidence="9">
    <location>
        <begin position="229"/>
        <end position="251"/>
    </location>
</feature>
<feature type="compositionally biased region" description="Low complexity" evidence="8">
    <location>
        <begin position="300"/>
        <end position="323"/>
    </location>
</feature>
<dbReference type="Pfam" id="PF03824">
    <property type="entry name" value="NicO"/>
    <property type="match status" value="3"/>
</dbReference>
<evidence type="ECO:0000256" key="7">
    <source>
        <dbReference type="ARBA" id="ARBA00023136"/>
    </source>
</evidence>
<feature type="compositionally biased region" description="Pro residues" evidence="8">
    <location>
        <begin position="56"/>
        <end position="71"/>
    </location>
</feature>
<protein>
    <recommendedName>
        <fullName evidence="12">Nickel/cobalt efflux system</fullName>
    </recommendedName>
</protein>
<feature type="region of interest" description="Disordered" evidence="8">
    <location>
        <begin position="298"/>
        <end position="323"/>
    </location>
</feature>
<feature type="compositionally biased region" description="Low complexity" evidence="8">
    <location>
        <begin position="696"/>
        <end position="705"/>
    </location>
</feature>
<dbReference type="OrthoDB" id="5197598at2759"/>
<dbReference type="GO" id="GO:0012505">
    <property type="term" value="C:endomembrane system"/>
    <property type="evidence" value="ECO:0007669"/>
    <property type="project" value="UniProtKB-SubCell"/>
</dbReference>
<keyword evidence="5 9" id="KW-0812">Transmembrane</keyword>
<dbReference type="AlphaFoldDB" id="A0A9P6U7C9"/>
<gene>
    <name evidence="10" type="ORF">DFQ27_002118</name>
</gene>
<feature type="region of interest" description="Disordered" evidence="8">
    <location>
        <begin position="143"/>
        <end position="168"/>
    </location>
</feature>
<evidence type="ECO:0000256" key="4">
    <source>
        <dbReference type="ARBA" id="ARBA00022596"/>
    </source>
</evidence>
<keyword evidence="7 9" id="KW-0472">Membrane</keyword>
<evidence type="ECO:0000256" key="9">
    <source>
        <dbReference type="SAM" id="Phobius"/>
    </source>
</evidence>
<dbReference type="GO" id="GO:0015099">
    <property type="term" value="F:nickel cation transmembrane transporter activity"/>
    <property type="evidence" value="ECO:0007669"/>
    <property type="project" value="InterPro"/>
</dbReference>
<comment type="similarity">
    <text evidence="2">Belongs to the NiCoT transporter (TC 2.A.52) family.</text>
</comment>
<feature type="compositionally biased region" description="Basic and acidic residues" evidence="8">
    <location>
        <begin position="714"/>
        <end position="723"/>
    </location>
</feature>
<feature type="transmembrane region" description="Helical" evidence="9">
    <location>
        <begin position="373"/>
        <end position="396"/>
    </location>
</feature>
<feature type="region of interest" description="Disordered" evidence="8">
    <location>
        <begin position="56"/>
        <end position="75"/>
    </location>
</feature>
<feature type="transmembrane region" description="Helical" evidence="9">
    <location>
        <begin position="655"/>
        <end position="679"/>
    </location>
</feature>
<feature type="transmembrane region" description="Helical" evidence="9">
    <location>
        <begin position="538"/>
        <end position="560"/>
    </location>
</feature>
<dbReference type="PANTHER" id="PTHR31611:SF0">
    <property type="entry name" value="HIGH-AFFINITY NICKEL TRANSPORT PROTEIN NIC1"/>
    <property type="match status" value="1"/>
</dbReference>
<reference evidence="10" key="1">
    <citation type="journal article" date="2020" name="Fungal Divers.">
        <title>Resolving the Mortierellaceae phylogeny through synthesis of multi-gene phylogenetics and phylogenomics.</title>
        <authorList>
            <person name="Vandepol N."/>
            <person name="Liber J."/>
            <person name="Desiro A."/>
            <person name="Na H."/>
            <person name="Kennedy M."/>
            <person name="Barry K."/>
            <person name="Grigoriev I.V."/>
            <person name="Miller A.N."/>
            <person name="O'Donnell K."/>
            <person name="Stajich J.E."/>
            <person name="Bonito G."/>
        </authorList>
    </citation>
    <scope>NUCLEOTIDE SEQUENCE</scope>
    <source>
        <strain evidence="10">BC1065</strain>
    </source>
</reference>
<comment type="subcellular location">
    <subcellularLocation>
        <location evidence="1">Endomembrane system</location>
        <topology evidence="1">Multi-pass membrane protein</topology>
    </subcellularLocation>
</comment>
<feature type="transmembrane region" description="Helical" evidence="9">
    <location>
        <begin position="121"/>
        <end position="141"/>
    </location>
</feature>
<dbReference type="GO" id="GO:0005886">
    <property type="term" value="C:plasma membrane"/>
    <property type="evidence" value="ECO:0007669"/>
    <property type="project" value="InterPro"/>
</dbReference>
<evidence type="ECO:0000256" key="3">
    <source>
        <dbReference type="ARBA" id="ARBA00022448"/>
    </source>
</evidence>
<name>A0A9P6U7C9_9FUNG</name>
<feature type="compositionally biased region" description="Gly residues" evidence="8">
    <location>
        <begin position="151"/>
        <end position="168"/>
    </location>
</feature>
<feature type="compositionally biased region" description="Basic and acidic residues" evidence="8">
    <location>
        <begin position="445"/>
        <end position="463"/>
    </location>
</feature>
<comment type="caution">
    <text evidence="10">The sequence shown here is derived from an EMBL/GenBank/DDBJ whole genome shotgun (WGS) entry which is preliminary data.</text>
</comment>
<evidence type="ECO:0000256" key="1">
    <source>
        <dbReference type="ARBA" id="ARBA00004127"/>
    </source>
</evidence>
<dbReference type="PANTHER" id="PTHR31611">
    <property type="entry name" value="HIGH-AFFINITY NICKEL TRANSPORT PROTEIN NIC1"/>
    <property type="match status" value="1"/>
</dbReference>
<evidence type="ECO:0000256" key="2">
    <source>
        <dbReference type="ARBA" id="ARBA00010892"/>
    </source>
</evidence>
<dbReference type="InterPro" id="IPR011541">
    <property type="entry name" value="Ni/Co_transpt_high_affinity"/>
</dbReference>
<dbReference type="Proteomes" id="UP000807716">
    <property type="component" value="Unassembled WGS sequence"/>
</dbReference>
<dbReference type="InterPro" id="IPR004688">
    <property type="entry name" value="Ni/Co_transpt"/>
</dbReference>
<sequence length="729" mass="78081">MHQTAGNGGGGYGNYERLESEHLKAFSQQFLQPGTQPVQEAQQPPLEFIALPTMIPPSTQPTQNPPMPTPMPAASLKPNQPYQPYPTSATNSTAALYPGVSADQLPTPPVKRVRVASRNRIWICGVLLIAVAVAVTVGVVTSKKNDDKAPPGGGGSSSGSGGGGGGGSSSLSPEYWDCRSKCSDTLEQCRNVCESQQEYKTCISNCAGNFTANPSMGRWSGLGLLHQKAIITVACLVVVNVIVWIVAVILARSYPSLAGSMAIAYTLGLRHAVDADHLAAIDNVTRKLMYQQHKDDEALSHSSSSSSYPSSSSPNSVGERSSSKSLSLSSPPVCVGLFFSLGHSTVVIVASVILAATATALKDKLEAFGQTGGIIGTSVSAAFLFLIGIINLVILIQIGRELYLVRKTGQYHYVDPLEGVMVRTPSLEDGQHQHQHQQQQSLKDYAGHDGGIREADDPTKSERSSSSVDSIDQEEGSSHPKTVTTTAAAAATTTTTTTQHLPPLHHPARTPALVGGLFARLFRPLFNLIDRSWKMYPLGLLFGLGFDTATQISVLGIAAVSAHQQFPMGVILIFPALFTAAMSLIDTLDGILMANAYGWAFIHPVRKLWYNFVITFLGVIVALIVGMVQLFSLLADQLHLEGKFWEFFSMLADHFTIIGAVIVALFAITWAIAVVAYHYGPLKRLESRVVVVQHIPSSSSSSSPPQAQQGLETDLEKGGYLEKKIKRPQ</sequence>
<keyword evidence="4" id="KW-0533">Nickel</keyword>
<evidence type="ECO:0000256" key="8">
    <source>
        <dbReference type="SAM" id="MobiDB-lite"/>
    </source>
</evidence>